<dbReference type="AlphaFoldDB" id="A0A811NYN7"/>
<comment type="caution">
    <text evidence="2">The sequence shown here is derived from an EMBL/GenBank/DDBJ whole genome shotgun (WGS) entry which is preliminary data.</text>
</comment>
<accession>A0A811NYN7</accession>
<gene>
    <name evidence="2" type="ORF">NCGR_LOCUS20823</name>
</gene>
<protein>
    <recommendedName>
        <fullName evidence="4">C2 domain-containing protein</fullName>
    </recommendedName>
</protein>
<organism evidence="2 3">
    <name type="scientific">Miscanthus lutarioriparius</name>
    <dbReference type="NCBI Taxonomy" id="422564"/>
    <lineage>
        <taxon>Eukaryota</taxon>
        <taxon>Viridiplantae</taxon>
        <taxon>Streptophyta</taxon>
        <taxon>Embryophyta</taxon>
        <taxon>Tracheophyta</taxon>
        <taxon>Spermatophyta</taxon>
        <taxon>Magnoliopsida</taxon>
        <taxon>Liliopsida</taxon>
        <taxon>Poales</taxon>
        <taxon>Poaceae</taxon>
        <taxon>PACMAD clade</taxon>
        <taxon>Panicoideae</taxon>
        <taxon>Andropogonodae</taxon>
        <taxon>Andropogoneae</taxon>
        <taxon>Saccharinae</taxon>
        <taxon>Miscanthus</taxon>
    </lineage>
</organism>
<evidence type="ECO:0000313" key="2">
    <source>
        <dbReference type="EMBL" id="CAD6230578.1"/>
    </source>
</evidence>
<proteinExistence type="predicted"/>
<evidence type="ECO:0000313" key="3">
    <source>
        <dbReference type="Proteomes" id="UP000604825"/>
    </source>
</evidence>
<dbReference type="EMBL" id="CAJGYO010000005">
    <property type="protein sequence ID" value="CAD6230578.1"/>
    <property type="molecule type" value="Genomic_DNA"/>
</dbReference>
<dbReference type="Proteomes" id="UP000604825">
    <property type="component" value="Unassembled WGS sequence"/>
</dbReference>
<evidence type="ECO:0008006" key="4">
    <source>
        <dbReference type="Google" id="ProtNLM"/>
    </source>
</evidence>
<feature type="compositionally biased region" description="Basic and acidic residues" evidence="1">
    <location>
        <begin position="1"/>
        <end position="12"/>
    </location>
</feature>
<evidence type="ECO:0000256" key="1">
    <source>
        <dbReference type="SAM" id="MobiDB-lite"/>
    </source>
</evidence>
<dbReference type="OrthoDB" id="1068731at2759"/>
<sequence>MERTGEPMREQKPPYYATVSLGGHREKTQPDADGGESPDWDDAVFAFDLDGYGAQQQLVVVEFEVKAQLADLADGARRRDEADHRQDGDVELHLLDAPGLLHPRLGVQRRALEDEAAMMLQDEAAMRASSSPAAMAAVEYATWVLDEMPIRIES</sequence>
<name>A0A811NYN7_9POAL</name>
<feature type="region of interest" description="Disordered" evidence="1">
    <location>
        <begin position="1"/>
        <end position="40"/>
    </location>
</feature>
<reference evidence="2" key="1">
    <citation type="submission" date="2020-10" db="EMBL/GenBank/DDBJ databases">
        <authorList>
            <person name="Han B."/>
            <person name="Lu T."/>
            <person name="Zhao Q."/>
            <person name="Huang X."/>
            <person name="Zhao Y."/>
        </authorList>
    </citation>
    <scope>NUCLEOTIDE SEQUENCE</scope>
</reference>
<keyword evidence="3" id="KW-1185">Reference proteome</keyword>